<dbReference type="RefSeq" id="WP_141615420.1">
    <property type="nucleotide sequence ID" value="NZ_CP041253.1"/>
</dbReference>
<organism evidence="1 2">
    <name type="scientific">Echinicola soli</name>
    <dbReference type="NCBI Taxonomy" id="2591634"/>
    <lineage>
        <taxon>Bacteria</taxon>
        <taxon>Pseudomonadati</taxon>
        <taxon>Bacteroidota</taxon>
        <taxon>Cytophagia</taxon>
        <taxon>Cytophagales</taxon>
        <taxon>Cyclobacteriaceae</taxon>
        <taxon>Echinicola</taxon>
    </lineage>
</organism>
<evidence type="ECO:0008006" key="3">
    <source>
        <dbReference type="Google" id="ProtNLM"/>
    </source>
</evidence>
<gene>
    <name evidence="1" type="ORF">FKX85_14500</name>
</gene>
<dbReference type="EMBL" id="CP041253">
    <property type="protein sequence ID" value="QDH80184.1"/>
    <property type="molecule type" value="Genomic_DNA"/>
</dbReference>
<dbReference type="OrthoDB" id="836915at2"/>
<dbReference type="AlphaFoldDB" id="A0A514CKJ3"/>
<dbReference type="PROSITE" id="PS51257">
    <property type="entry name" value="PROKAR_LIPOPROTEIN"/>
    <property type="match status" value="1"/>
</dbReference>
<dbReference type="Proteomes" id="UP000316614">
    <property type="component" value="Chromosome"/>
</dbReference>
<keyword evidence="2" id="KW-1185">Reference proteome</keyword>
<name>A0A514CKJ3_9BACT</name>
<reference evidence="1 2" key="1">
    <citation type="submission" date="2019-06" db="EMBL/GenBank/DDBJ databases">
        <title>Echinicola alkalisoli sp. nov. isolated from saline soil.</title>
        <authorList>
            <person name="Sun J.-Q."/>
            <person name="Xu L."/>
        </authorList>
    </citation>
    <scope>NUCLEOTIDE SEQUENCE [LARGE SCALE GENOMIC DNA]</scope>
    <source>
        <strain evidence="1 2">LN3S3</strain>
    </source>
</reference>
<evidence type="ECO:0000313" key="1">
    <source>
        <dbReference type="EMBL" id="QDH80184.1"/>
    </source>
</evidence>
<accession>A0A514CKJ3</accession>
<evidence type="ECO:0000313" key="2">
    <source>
        <dbReference type="Proteomes" id="UP000316614"/>
    </source>
</evidence>
<sequence length="198" mass="23156">MKRQEMARQKGISVISVLLVIVAAMGCASAPLTTEIGEDHKMAYEVINLLPLSERGLYYKTLDRDDPSIYGMLDYATINQNNRKESFVLELERYMDLDTVFTERQRIELDRKLKSVESVELDKRRLNVKQLRYDHKETGKLEKITFPVFQKDAKGSLYAILYYSWATPQWFNGASKIYIYKRKNGKWEKFAMVFVSIT</sequence>
<dbReference type="KEGG" id="echi:FKX85_14500"/>
<proteinExistence type="predicted"/>
<protein>
    <recommendedName>
        <fullName evidence="3">Lipoprotein</fullName>
    </recommendedName>
</protein>